<dbReference type="PANTHER" id="PTHR47544:SF3">
    <property type="entry name" value="RHO GUANINE NUCLEOTIDE EXCHANGE FACTOR 4 ISOFORM X1"/>
    <property type="match status" value="1"/>
</dbReference>
<evidence type="ECO:0000259" key="5">
    <source>
        <dbReference type="PROSITE" id="PS50010"/>
    </source>
</evidence>
<dbReference type="CDD" id="cd00160">
    <property type="entry name" value="RhoGEF"/>
    <property type="match status" value="1"/>
</dbReference>
<dbReference type="Proteomes" id="UP000314986">
    <property type="component" value="Unassembled WGS sequence"/>
</dbReference>
<dbReference type="SUPFAM" id="SSF50729">
    <property type="entry name" value="PH domain-like"/>
    <property type="match status" value="1"/>
</dbReference>
<reference evidence="6" key="5">
    <citation type="submission" date="2025-09" db="UniProtKB">
        <authorList>
            <consortium name="Ensembl"/>
        </authorList>
    </citation>
    <scope>IDENTIFICATION</scope>
</reference>
<dbReference type="InterPro" id="IPR035899">
    <property type="entry name" value="DBL_dom_sf"/>
</dbReference>
<dbReference type="Pfam" id="PF00621">
    <property type="entry name" value="RhoGEF"/>
    <property type="match status" value="1"/>
</dbReference>
<reference evidence="7" key="1">
    <citation type="journal article" date="2006" name="Science">
        <title>Ancient noncoding elements conserved in the human genome.</title>
        <authorList>
            <person name="Venkatesh B."/>
            <person name="Kirkness E.F."/>
            <person name="Loh Y.H."/>
            <person name="Halpern A.L."/>
            <person name="Lee A.P."/>
            <person name="Johnson J."/>
            <person name="Dandona N."/>
            <person name="Viswanathan L.D."/>
            <person name="Tay A."/>
            <person name="Venter J.C."/>
            <person name="Strausberg R.L."/>
            <person name="Brenner S."/>
        </authorList>
    </citation>
    <scope>NUCLEOTIDE SEQUENCE [LARGE SCALE GENOMIC DNA]</scope>
</reference>
<evidence type="ECO:0000256" key="3">
    <source>
        <dbReference type="ARBA" id="ARBA00022658"/>
    </source>
</evidence>
<accession>A0A4W3I471</accession>
<organism evidence="6 7">
    <name type="scientific">Callorhinchus milii</name>
    <name type="common">Ghost shark</name>
    <dbReference type="NCBI Taxonomy" id="7868"/>
    <lineage>
        <taxon>Eukaryota</taxon>
        <taxon>Metazoa</taxon>
        <taxon>Chordata</taxon>
        <taxon>Craniata</taxon>
        <taxon>Vertebrata</taxon>
        <taxon>Chondrichthyes</taxon>
        <taxon>Holocephali</taxon>
        <taxon>Chimaeriformes</taxon>
        <taxon>Callorhinchidae</taxon>
        <taxon>Callorhinchus</taxon>
    </lineage>
</organism>
<dbReference type="GO" id="GO:0035556">
    <property type="term" value="P:intracellular signal transduction"/>
    <property type="evidence" value="ECO:0007669"/>
    <property type="project" value="InterPro"/>
</dbReference>
<sequence length="409" mass="48222">MGTLGYYEEECETDDEEGTFDEYGNTRACISCLTPEQVKKNDKRNFVVKEIITKEREYLKNLKDIYEGFYKPCQKKTNMFTPDQIYTIFANLDEIYRFQKKFVKALEKKYKCEQPYLSELGSTFLDFFLIYSEYCINGNSATDEVQRLLKIEEYAFFFETCRLYQNMMSLPLTGFLIVPIQKICKYPLQLAELLKATCPNHRDYRDVEAALKGMKEMANVINERKRRMDNLDKIPQWQQSIANWMGEDLLIRSSHKIMCGELIVVMKPEAKSKQINLTLFDHQAIISKKDLLRRDTSYYKGRIDMDSVTVIDLEDGKDCEFNLKVKNGFKLQNKFIDDEVQLFCTKKRSEKQMWLTAFDDERNVVKADEESGFVITERQKNRAREVLHKRQKGDNSCKNDVKKLRANLK</sequence>
<dbReference type="PROSITE" id="PS00741">
    <property type="entry name" value="DH_1"/>
    <property type="match status" value="1"/>
</dbReference>
<dbReference type="GeneTree" id="ENSGT00940000160622"/>
<feature type="domain" description="DH" evidence="5">
    <location>
        <begin position="43"/>
        <end position="224"/>
    </location>
</feature>
<dbReference type="GO" id="GO:0005085">
    <property type="term" value="F:guanyl-nucleotide exchange factor activity"/>
    <property type="evidence" value="ECO:0007669"/>
    <property type="project" value="UniProtKB-KW"/>
</dbReference>
<dbReference type="InterPro" id="IPR000219">
    <property type="entry name" value="DH_dom"/>
</dbReference>
<dbReference type="PROSITE" id="PS50003">
    <property type="entry name" value="PH_DOMAIN"/>
    <property type="match status" value="1"/>
</dbReference>
<dbReference type="Gene3D" id="2.30.29.30">
    <property type="entry name" value="Pleckstrin-homology domain (PH domain)/Phosphotyrosine-binding domain (PTB)"/>
    <property type="match status" value="1"/>
</dbReference>
<evidence type="ECO:0000259" key="4">
    <source>
        <dbReference type="PROSITE" id="PS50003"/>
    </source>
</evidence>
<dbReference type="Pfam" id="PF22697">
    <property type="entry name" value="SOS1_NGEF_PH"/>
    <property type="match status" value="1"/>
</dbReference>
<dbReference type="SUPFAM" id="SSF48065">
    <property type="entry name" value="DBL homology domain (DH-domain)"/>
    <property type="match status" value="1"/>
</dbReference>
<dbReference type="Ensembl" id="ENSCMIT00000025138.1">
    <property type="protein sequence ID" value="ENSCMIP00000024729.1"/>
    <property type="gene ID" value="ENSCMIG00000010933.1"/>
</dbReference>
<evidence type="ECO:0000256" key="2">
    <source>
        <dbReference type="ARBA" id="ARBA00022490"/>
    </source>
</evidence>
<keyword evidence="2" id="KW-0963">Cytoplasm</keyword>
<dbReference type="AlphaFoldDB" id="A0A4W3I471"/>
<dbReference type="SMART" id="SM00325">
    <property type="entry name" value="RhoGEF"/>
    <property type="match status" value="1"/>
</dbReference>
<dbReference type="GO" id="GO:0005737">
    <property type="term" value="C:cytoplasm"/>
    <property type="evidence" value="ECO:0007669"/>
    <property type="project" value="UniProtKB-SubCell"/>
</dbReference>
<dbReference type="InterPro" id="IPR011993">
    <property type="entry name" value="PH-like_dom_sf"/>
</dbReference>
<proteinExistence type="predicted"/>
<feature type="domain" description="PH" evidence="4">
    <location>
        <begin position="255"/>
        <end position="363"/>
    </location>
</feature>
<comment type="subcellular location">
    <subcellularLocation>
        <location evidence="1">Cytoplasm</location>
    </subcellularLocation>
</comment>
<reference evidence="7" key="3">
    <citation type="journal article" date="2014" name="Nature">
        <title>Elephant shark genome provides unique insights into gnathostome evolution.</title>
        <authorList>
            <consortium name="International Elephant Shark Genome Sequencing Consortium"/>
            <person name="Venkatesh B."/>
            <person name="Lee A.P."/>
            <person name="Ravi V."/>
            <person name="Maurya A.K."/>
            <person name="Lian M.M."/>
            <person name="Swann J.B."/>
            <person name="Ohta Y."/>
            <person name="Flajnik M.F."/>
            <person name="Sutoh Y."/>
            <person name="Kasahara M."/>
            <person name="Hoon S."/>
            <person name="Gangu V."/>
            <person name="Roy S.W."/>
            <person name="Irimia M."/>
            <person name="Korzh V."/>
            <person name="Kondrychyn I."/>
            <person name="Lim Z.W."/>
            <person name="Tay B.H."/>
            <person name="Tohari S."/>
            <person name="Kong K.W."/>
            <person name="Ho S."/>
            <person name="Lorente-Galdos B."/>
            <person name="Quilez J."/>
            <person name="Marques-Bonet T."/>
            <person name="Raney B.J."/>
            <person name="Ingham P.W."/>
            <person name="Tay A."/>
            <person name="Hillier L.W."/>
            <person name="Minx P."/>
            <person name="Boehm T."/>
            <person name="Wilson R.K."/>
            <person name="Brenner S."/>
            <person name="Warren W.C."/>
        </authorList>
    </citation>
    <scope>NUCLEOTIDE SEQUENCE [LARGE SCALE GENOMIC DNA]</scope>
</reference>
<reference evidence="6" key="4">
    <citation type="submission" date="2025-08" db="UniProtKB">
        <authorList>
            <consortium name="Ensembl"/>
        </authorList>
    </citation>
    <scope>IDENTIFICATION</scope>
</reference>
<reference evidence="7" key="2">
    <citation type="journal article" date="2007" name="PLoS Biol.">
        <title>Survey sequencing and comparative analysis of the elephant shark (Callorhinchus milii) genome.</title>
        <authorList>
            <person name="Venkatesh B."/>
            <person name="Kirkness E.F."/>
            <person name="Loh Y.H."/>
            <person name="Halpern A.L."/>
            <person name="Lee A.P."/>
            <person name="Johnson J."/>
            <person name="Dandona N."/>
            <person name="Viswanathan L.D."/>
            <person name="Tay A."/>
            <person name="Venter J.C."/>
            <person name="Strausberg R.L."/>
            <person name="Brenner S."/>
        </authorList>
    </citation>
    <scope>NUCLEOTIDE SEQUENCE [LARGE SCALE GENOMIC DNA]</scope>
</reference>
<dbReference type="InterPro" id="IPR001331">
    <property type="entry name" value="GDS_CDC24_CS"/>
</dbReference>
<keyword evidence="7" id="KW-1185">Reference proteome</keyword>
<evidence type="ECO:0000313" key="7">
    <source>
        <dbReference type="Proteomes" id="UP000314986"/>
    </source>
</evidence>
<evidence type="ECO:0000256" key="1">
    <source>
        <dbReference type="ARBA" id="ARBA00004496"/>
    </source>
</evidence>
<evidence type="ECO:0008006" key="8">
    <source>
        <dbReference type="Google" id="ProtNLM"/>
    </source>
</evidence>
<dbReference type="PANTHER" id="PTHR47544">
    <property type="entry name" value="RHO GUANINE NUCLEOTIDE EXCHANGE FACTOR 4"/>
    <property type="match status" value="1"/>
</dbReference>
<dbReference type="InterPro" id="IPR055251">
    <property type="entry name" value="SOS1_NGEF_PH"/>
</dbReference>
<dbReference type="PROSITE" id="PS50010">
    <property type="entry name" value="DH_2"/>
    <property type="match status" value="1"/>
</dbReference>
<keyword evidence="3" id="KW-0344">Guanine-nucleotide releasing factor</keyword>
<name>A0A4W3I471_CALMI</name>
<protein>
    <recommendedName>
        <fullName evidence="8">DH domain-containing protein</fullName>
    </recommendedName>
</protein>
<dbReference type="InterPro" id="IPR001849">
    <property type="entry name" value="PH_domain"/>
</dbReference>
<evidence type="ECO:0000313" key="6">
    <source>
        <dbReference type="Ensembl" id="ENSCMIP00000024729.1"/>
    </source>
</evidence>
<dbReference type="Gene3D" id="1.20.900.10">
    <property type="entry name" value="Dbl homology (DH) domain"/>
    <property type="match status" value="1"/>
</dbReference>